<evidence type="ECO:0000256" key="10">
    <source>
        <dbReference type="ARBA" id="ARBA00047445"/>
    </source>
</evidence>
<protein>
    <recommendedName>
        <fullName evidence="11">Probable nicotinate-nucleotide pyrophosphorylase [carboxylating]</fullName>
        <ecNumber evidence="5">2.4.2.19</ecNumber>
    </recommendedName>
    <alternativeName>
        <fullName evidence="9">Quinolinate phosphoribosyltransferase [decarboxylating]</fullName>
    </alternativeName>
</protein>
<dbReference type="PIRSF" id="PIRSF006250">
    <property type="entry name" value="NadC_ModD"/>
    <property type="match status" value="1"/>
</dbReference>
<dbReference type="NCBIfam" id="TIGR00078">
    <property type="entry name" value="nadC"/>
    <property type="match status" value="1"/>
</dbReference>
<evidence type="ECO:0000259" key="14">
    <source>
        <dbReference type="Pfam" id="PF02749"/>
    </source>
</evidence>
<evidence type="ECO:0000259" key="13">
    <source>
        <dbReference type="Pfam" id="PF01729"/>
    </source>
</evidence>
<dbReference type="InterPro" id="IPR027277">
    <property type="entry name" value="NadC/ModD"/>
</dbReference>
<dbReference type="PANTHER" id="PTHR32179:SF3">
    <property type="entry name" value="NICOTINATE-NUCLEOTIDE PYROPHOSPHORYLASE [CARBOXYLATING]"/>
    <property type="match status" value="1"/>
</dbReference>
<dbReference type="InterPro" id="IPR036068">
    <property type="entry name" value="Nicotinate_pribotase-like_C"/>
</dbReference>
<accession>A0A3S9B6B9</accession>
<proteinExistence type="inferred from homology"/>
<dbReference type="InterPro" id="IPR037128">
    <property type="entry name" value="Quinolinate_PRibosylTase_N_sf"/>
</dbReference>
<comment type="pathway">
    <text evidence="2">Cofactor biosynthesis; NAD(+) biosynthesis; nicotinate D-ribonucleotide from quinolinate: step 1/1.</text>
</comment>
<name>A0A3S9B6B9_9HYPH</name>
<sequence>MTDRPYWPELPGLLIEDAVRAALQEDLGRAGDLTAAATIAPDREATATFNARDGGVICGLPMAKAAFRLMDLDISFEQLAHDGDRVEPGTAIARVSGKARAILSAERTALNYLMHLSGIATATSHYVNAIQGSGARVCCTRKTVPGLRAFQKYAVRCGGGANHRFGLDDAVLIKDNHIAVAGGLTAAIERARAYVGHLVCIEIEVDTLDQLAEALTAGADVILLDNMGPQTLEKAVRLKNEMRPPTRLEASGGISIETIAAIAATGVDLISTSKITMATAPLDIGLDIQLGA</sequence>
<evidence type="ECO:0000256" key="11">
    <source>
        <dbReference type="ARBA" id="ARBA00069173"/>
    </source>
</evidence>
<dbReference type="SUPFAM" id="SSF51690">
    <property type="entry name" value="Nicotinate/Quinolinate PRTase C-terminal domain-like"/>
    <property type="match status" value="1"/>
</dbReference>
<dbReference type="AlphaFoldDB" id="A0A3S9B6B9"/>
<dbReference type="UniPathway" id="UPA00253">
    <property type="reaction ID" value="UER00331"/>
</dbReference>
<dbReference type="FunFam" id="3.90.1170.20:FF:000001">
    <property type="entry name" value="Nicotinate-nucleotide diphosphorylase (Carboxylating)"/>
    <property type="match status" value="1"/>
</dbReference>
<dbReference type="EMBL" id="CP032509">
    <property type="protein sequence ID" value="AZN72489.1"/>
    <property type="molecule type" value="Genomic_DNA"/>
</dbReference>
<keyword evidence="8 12" id="KW-0808">Transferase</keyword>
<organism evidence="15 16">
    <name type="scientific">Georhizobium profundi</name>
    <dbReference type="NCBI Taxonomy" id="2341112"/>
    <lineage>
        <taxon>Bacteria</taxon>
        <taxon>Pseudomonadati</taxon>
        <taxon>Pseudomonadota</taxon>
        <taxon>Alphaproteobacteria</taxon>
        <taxon>Hyphomicrobiales</taxon>
        <taxon>Rhizobiaceae</taxon>
        <taxon>Georhizobium</taxon>
    </lineage>
</organism>
<dbReference type="GO" id="GO:0004514">
    <property type="term" value="F:nicotinate-nucleotide diphosphorylase (carboxylating) activity"/>
    <property type="evidence" value="ECO:0007669"/>
    <property type="project" value="UniProtKB-EC"/>
</dbReference>
<evidence type="ECO:0000256" key="3">
    <source>
        <dbReference type="ARBA" id="ARBA00009400"/>
    </source>
</evidence>
<dbReference type="KEGG" id="abaw:D5400_15520"/>
<gene>
    <name evidence="15" type="primary">nadC</name>
    <name evidence="15" type="ORF">D5400_15520</name>
</gene>
<comment type="subunit">
    <text evidence="4">Hexamer formed by 3 homodimers.</text>
</comment>
<evidence type="ECO:0000313" key="15">
    <source>
        <dbReference type="EMBL" id="AZN72489.1"/>
    </source>
</evidence>
<comment type="function">
    <text evidence="1">Involved in the catabolism of quinolinic acid (QA).</text>
</comment>
<evidence type="ECO:0000256" key="4">
    <source>
        <dbReference type="ARBA" id="ARBA00011218"/>
    </source>
</evidence>
<evidence type="ECO:0000256" key="2">
    <source>
        <dbReference type="ARBA" id="ARBA00004893"/>
    </source>
</evidence>
<dbReference type="InterPro" id="IPR004393">
    <property type="entry name" value="NadC"/>
</dbReference>
<keyword evidence="6" id="KW-0662">Pyridine nucleotide biosynthesis</keyword>
<feature type="domain" description="Quinolinate phosphoribosyl transferase C-terminal" evidence="13">
    <location>
        <begin position="119"/>
        <end position="287"/>
    </location>
</feature>
<comment type="similarity">
    <text evidence="3 12">Belongs to the NadC/ModD family.</text>
</comment>
<dbReference type="Gene3D" id="3.20.20.70">
    <property type="entry name" value="Aldolase class I"/>
    <property type="match status" value="1"/>
</dbReference>
<dbReference type="GO" id="GO:0034213">
    <property type="term" value="P:quinolinate catabolic process"/>
    <property type="evidence" value="ECO:0007669"/>
    <property type="project" value="TreeGrafter"/>
</dbReference>
<dbReference type="InterPro" id="IPR022412">
    <property type="entry name" value="Quinolinate_PRibosylTrfase_N"/>
</dbReference>
<dbReference type="RefSeq" id="WP_126010816.1">
    <property type="nucleotide sequence ID" value="NZ_CP032509.1"/>
</dbReference>
<keyword evidence="16" id="KW-1185">Reference proteome</keyword>
<dbReference type="Gene3D" id="3.90.1170.20">
    <property type="entry name" value="Quinolinate phosphoribosyl transferase, N-terminal domain"/>
    <property type="match status" value="1"/>
</dbReference>
<dbReference type="GO" id="GO:0005737">
    <property type="term" value="C:cytoplasm"/>
    <property type="evidence" value="ECO:0007669"/>
    <property type="project" value="TreeGrafter"/>
</dbReference>
<dbReference type="Pfam" id="PF02749">
    <property type="entry name" value="QRPTase_N"/>
    <property type="match status" value="1"/>
</dbReference>
<dbReference type="Pfam" id="PF01729">
    <property type="entry name" value="QRPTase_C"/>
    <property type="match status" value="1"/>
</dbReference>
<dbReference type="CDD" id="cd01572">
    <property type="entry name" value="QPRTase"/>
    <property type="match status" value="1"/>
</dbReference>
<evidence type="ECO:0000256" key="8">
    <source>
        <dbReference type="ARBA" id="ARBA00022679"/>
    </source>
</evidence>
<feature type="domain" description="Quinolinate phosphoribosyl transferase N-terminal" evidence="14">
    <location>
        <begin position="32"/>
        <end position="117"/>
    </location>
</feature>
<dbReference type="OrthoDB" id="9782546at2"/>
<dbReference type="FunFam" id="3.20.20.70:FF:000030">
    <property type="entry name" value="Nicotinate-nucleotide pyrophosphorylase, carboxylating"/>
    <property type="match status" value="1"/>
</dbReference>
<reference evidence="15 16" key="1">
    <citation type="submission" date="2018-09" db="EMBL/GenBank/DDBJ databases">
        <title>Marinorhizobium profundi gen. nov., sp. nov., isolated from a deep-sea sediment sample from the New Britain Trench and proposal of Marinorhizobiaceae fam. nov. in the order Rhizobiales of the class Alphaproteobacteria.</title>
        <authorList>
            <person name="Cao J."/>
        </authorList>
    </citation>
    <scope>NUCLEOTIDE SEQUENCE [LARGE SCALE GENOMIC DNA]</scope>
    <source>
        <strain evidence="15 16">WS11</strain>
    </source>
</reference>
<dbReference type="Proteomes" id="UP000268192">
    <property type="component" value="Chromosome"/>
</dbReference>
<comment type="catalytic activity">
    <reaction evidence="10">
        <text>nicotinate beta-D-ribonucleotide + CO2 + diphosphate = quinolinate + 5-phospho-alpha-D-ribose 1-diphosphate + 2 H(+)</text>
        <dbReference type="Rhea" id="RHEA:12733"/>
        <dbReference type="ChEBI" id="CHEBI:15378"/>
        <dbReference type="ChEBI" id="CHEBI:16526"/>
        <dbReference type="ChEBI" id="CHEBI:29959"/>
        <dbReference type="ChEBI" id="CHEBI:33019"/>
        <dbReference type="ChEBI" id="CHEBI:57502"/>
        <dbReference type="ChEBI" id="CHEBI:58017"/>
        <dbReference type="EC" id="2.4.2.19"/>
    </reaction>
</comment>
<evidence type="ECO:0000256" key="12">
    <source>
        <dbReference type="PIRNR" id="PIRNR006250"/>
    </source>
</evidence>
<dbReference type="GO" id="GO:0009435">
    <property type="term" value="P:NAD+ biosynthetic process"/>
    <property type="evidence" value="ECO:0007669"/>
    <property type="project" value="UniProtKB-UniPathway"/>
</dbReference>
<dbReference type="EC" id="2.4.2.19" evidence="5"/>
<evidence type="ECO:0000256" key="1">
    <source>
        <dbReference type="ARBA" id="ARBA00003237"/>
    </source>
</evidence>
<evidence type="ECO:0000256" key="5">
    <source>
        <dbReference type="ARBA" id="ARBA00011944"/>
    </source>
</evidence>
<evidence type="ECO:0000256" key="9">
    <source>
        <dbReference type="ARBA" id="ARBA00033102"/>
    </source>
</evidence>
<evidence type="ECO:0000313" key="16">
    <source>
        <dbReference type="Proteomes" id="UP000268192"/>
    </source>
</evidence>
<evidence type="ECO:0000256" key="7">
    <source>
        <dbReference type="ARBA" id="ARBA00022676"/>
    </source>
</evidence>
<evidence type="ECO:0000256" key="6">
    <source>
        <dbReference type="ARBA" id="ARBA00022642"/>
    </source>
</evidence>
<dbReference type="PANTHER" id="PTHR32179">
    <property type="entry name" value="NICOTINATE-NUCLEOTIDE PYROPHOSPHORYLASE [CARBOXYLATING]"/>
    <property type="match status" value="1"/>
</dbReference>
<dbReference type="InterPro" id="IPR013785">
    <property type="entry name" value="Aldolase_TIM"/>
</dbReference>
<dbReference type="InterPro" id="IPR002638">
    <property type="entry name" value="Quinolinate_PRibosylTrfase_C"/>
</dbReference>
<dbReference type="SUPFAM" id="SSF54675">
    <property type="entry name" value="Nicotinate/Quinolinate PRTase N-terminal domain-like"/>
    <property type="match status" value="1"/>
</dbReference>
<keyword evidence="7 12" id="KW-0328">Glycosyltransferase</keyword>